<dbReference type="Proteomes" id="UP000215902">
    <property type="component" value="Unassembled WGS sequence"/>
</dbReference>
<reference evidence="2 3" key="1">
    <citation type="submission" date="2017-06" db="EMBL/GenBank/DDBJ databases">
        <title>A platform for efficient transgenesis in Macrostomum lignano, a flatworm model organism for stem cell research.</title>
        <authorList>
            <person name="Berezikov E."/>
        </authorList>
    </citation>
    <scope>NUCLEOTIDE SEQUENCE [LARGE SCALE GENOMIC DNA]</scope>
    <source>
        <strain evidence="2">DV1</strain>
        <tissue evidence="2">Whole organism</tissue>
    </source>
</reference>
<feature type="chain" id="PRO_5012515145" evidence="1">
    <location>
        <begin position="35"/>
        <end position="244"/>
    </location>
</feature>
<accession>A0A267DCQ5</accession>
<gene>
    <name evidence="2" type="ORF">BOX15_Mlig009359g2</name>
</gene>
<keyword evidence="1" id="KW-0732">Signal</keyword>
<protein>
    <submittedName>
        <fullName evidence="2">Uncharacterized protein</fullName>
    </submittedName>
</protein>
<sequence>WKILRHCCHRKAQLRMLPVLLPLLLLAAVSGGTAQSIDDGFTQDCGQSSVLLDRYPPFSDAEAKYQRLMQPFIAADASRRQCPGSTVCAQKLVSVQDVEATYSEECWELNRIVEYTEVSCYADFCNTNITFGQVPSLTRKYFQASRNIPVKCYNHGQLSSMTTYRQILTPFDFHYRYAYSIPVSHWSRGMCGAAIYASSRRAYLVHERVLTGDREQKFAILRICPRSGCNRQIVKDYLRNGYAS</sequence>
<dbReference type="EMBL" id="NIVC01004902">
    <property type="protein sequence ID" value="PAA46362.1"/>
    <property type="molecule type" value="Genomic_DNA"/>
</dbReference>
<name>A0A267DCQ5_9PLAT</name>
<evidence type="ECO:0000256" key="1">
    <source>
        <dbReference type="SAM" id="SignalP"/>
    </source>
</evidence>
<keyword evidence="3" id="KW-1185">Reference proteome</keyword>
<proteinExistence type="predicted"/>
<evidence type="ECO:0000313" key="2">
    <source>
        <dbReference type="EMBL" id="PAA46362.1"/>
    </source>
</evidence>
<comment type="caution">
    <text evidence="2">The sequence shown here is derived from an EMBL/GenBank/DDBJ whole genome shotgun (WGS) entry which is preliminary data.</text>
</comment>
<organism evidence="2 3">
    <name type="scientific">Macrostomum lignano</name>
    <dbReference type="NCBI Taxonomy" id="282301"/>
    <lineage>
        <taxon>Eukaryota</taxon>
        <taxon>Metazoa</taxon>
        <taxon>Spiralia</taxon>
        <taxon>Lophotrochozoa</taxon>
        <taxon>Platyhelminthes</taxon>
        <taxon>Rhabditophora</taxon>
        <taxon>Macrostomorpha</taxon>
        <taxon>Macrostomida</taxon>
        <taxon>Macrostomidae</taxon>
        <taxon>Macrostomum</taxon>
    </lineage>
</organism>
<evidence type="ECO:0000313" key="3">
    <source>
        <dbReference type="Proteomes" id="UP000215902"/>
    </source>
</evidence>
<feature type="non-terminal residue" evidence="2">
    <location>
        <position position="1"/>
    </location>
</feature>
<dbReference type="AlphaFoldDB" id="A0A267DCQ5"/>
<feature type="signal peptide" evidence="1">
    <location>
        <begin position="1"/>
        <end position="34"/>
    </location>
</feature>